<dbReference type="Proteomes" id="UP000636709">
    <property type="component" value="Unassembled WGS sequence"/>
</dbReference>
<keyword evidence="3" id="KW-1185">Reference proteome</keyword>
<reference evidence="2" key="1">
    <citation type="submission" date="2020-07" db="EMBL/GenBank/DDBJ databases">
        <title>Genome sequence and genetic diversity analysis of an under-domesticated orphan crop, white fonio (Digitaria exilis).</title>
        <authorList>
            <person name="Bennetzen J.L."/>
            <person name="Chen S."/>
            <person name="Ma X."/>
            <person name="Wang X."/>
            <person name="Yssel A.E.J."/>
            <person name="Chaluvadi S.R."/>
            <person name="Johnson M."/>
            <person name="Gangashetty P."/>
            <person name="Hamidou F."/>
            <person name="Sanogo M.D."/>
            <person name="Zwaenepoel A."/>
            <person name="Wallace J."/>
            <person name="Van De Peer Y."/>
            <person name="Van Deynze A."/>
        </authorList>
    </citation>
    <scope>NUCLEOTIDE SEQUENCE</scope>
    <source>
        <tissue evidence="2">Leaves</tissue>
    </source>
</reference>
<dbReference type="PANTHER" id="PTHR36481">
    <property type="entry name" value="EXPRESSED PROTEIN"/>
    <property type="match status" value="1"/>
</dbReference>
<dbReference type="EMBL" id="JACEFO010000718">
    <property type="protein sequence ID" value="KAF8759420.1"/>
    <property type="molecule type" value="Genomic_DNA"/>
</dbReference>
<dbReference type="PANTHER" id="PTHR36481:SF1">
    <property type="entry name" value="OS09G0535400 PROTEIN"/>
    <property type="match status" value="1"/>
</dbReference>
<feature type="compositionally biased region" description="Low complexity" evidence="1">
    <location>
        <begin position="432"/>
        <end position="452"/>
    </location>
</feature>
<accession>A0A835FHS9</accession>
<proteinExistence type="predicted"/>
<feature type="compositionally biased region" description="Pro residues" evidence="1">
    <location>
        <begin position="294"/>
        <end position="335"/>
    </location>
</feature>
<dbReference type="OrthoDB" id="687840at2759"/>
<dbReference type="AlphaFoldDB" id="A0A835FHS9"/>
<organism evidence="2 3">
    <name type="scientific">Digitaria exilis</name>
    <dbReference type="NCBI Taxonomy" id="1010633"/>
    <lineage>
        <taxon>Eukaryota</taxon>
        <taxon>Viridiplantae</taxon>
        <taxon>Streptophyta</taxon>
        <taxon>Embryophyta</taxon>
        <taxon>Tracheophyta</taxon>
        <taxon>Spermatophyta</taxon>
        <taxon>Magnoliopsida</taxon>
        <taxon>Liliopsida</taxon>
        <taxon>Poales</taxon>
        <taxon>Poaceae</taxon>
        <taxon>PACMAD clade</taxon>
        <taxon>Panicoideae</taxon>
        <taxon>Panicodae</taxon>
        <taxon>Paniceae</taxon>
        <taxon>Anthephorinae</taxon>
        <taxon>Digitaria</taxon>
    </lineage>
</organism>
<evidence type="ECO:0000313" key="3">
    <source>
        <dbReference type="Proteomes" id="UP000636709"/>
    </source>
</evidence>
<sequence>MQCPPLSYYHYTGVAPQSCTKPSSTSLQKPCPFHCQSHHTPTAHLAMASLAVLLLLARFSSSIAVSPNSYISRAAEQQVVIATVAPAFVPDIDGQTTALPFLTSPSGSYAAYLRRALAGGDLAGDACYVQVQQATGGSVWESDCTPVGGADACDLAFSAVGLELFAGGHSLWDTGVDDADDPGTLSLDDAGDIKIVSKEGVTVWTASGEPWTGQQCGAGAPLPVSSSSSTSAPLMDSGVPPTPSTAGEKLVTPPSATLAGAGSTDDLYSGASTPDDTLPDLPAQPPVVTAPEQPLAPPPADASPDVPDFPPLPPPPAYTSPDTPDQPLPAPPPADVSPDLPLYTSPPPAPAATTFGPDTSLPPFGVPFASPPMGGDSSIPGAQGGVPFSGPSPAGIPNPHGPAHPHQLPLGASPPLPDALAPSVHGAGQGHPGVPFGHGQQQQQHPEGGQGVFGQQQQVLNGEGQPLEESSGRWSGGERGRVAACMALFSLMALGFGF</sequence>
<name>A0A835FHS9_9POAL</name>
<protein>
    <submittedName>
        <fullName evidence="2">Uncharacterized protein</fullName>
    </submittedName>
</protein>
<evidence type="ECO:0000256" key="1">
    <source>
        <dbReference type="SAM" id="MobiDB-lite"/>
    </source>
</evidence>
<evidence type="ECO:0000313" key="2">
    <source>
        <dbReference type="EMBL" id="KAF8759420.1"/>
    </source>
</evidence>
<feature type="region of interest" description="Disordered" evidence="1">
    <location>
        <begin position="208"/>
        <end position="452"/>
    </location>
</feature>
<gene>
    <name evidence="2" type="ORF">HU200_010467</name>
</gene>
<comment type="caution">
    <text evidence="2">The sequence shown here is derived from an EMBL/GenBank/DDBJ whole genome shotgun (WGS) entry which is preliminary data.</text>
</comment>